<keyword evidence="3" id="KW-0687">Ribonucleoprotein</keyword>
<dbReference type="PANTHER" id="PTHR43648:SF1">
    <property type="entry name" value="ELECTRON TRANSFER FLAVOPROTEIN BETA SUBUNIT LYSINE METHYLTRANSFERASE"/>
    <property type="match status" value="1"/>
</dbReference>
<dbReference type="eggNOG" id="COG2264">
    <property type="taxonomic scope" value="Bacteria"/>
</dbReference>
<reference evidence="3 4" key="1">
    <citation type="journal article" date="2006" name="Genome Res.">
        <title>Skewed genomic variability in strains of the toxigenic bacterial pathogen, Clostridium perfringens.</title>
        <authorList>
            <person name="Myers G.S."/>
            <person name="Rasko D.A."/>
            <person name="Cheung J.K."/>
            <person name="Ravel J."/>
            <person name="Seshadri R."/>
            <person name="Deboy R.T."/>
            <person name="Ren Q."/>
            <person name="Varga J."/>
            <person name="Awad M.M."/>
            <person name="Brinkac L.M."/>
            <person name="Daugherty S.C."/>
            <person name="Haft D.H."/>
            <person name="Dodson R.J."/>
            <person name="Madupu R."/>
            <person name="Nelson W.C."/>
            <person name="Rosovitz M.J."/>
            <person name="Sullivan S.A."/>
            <person name="Khouri H."/>
            <person name="Dimitrov G.I."/>
            <person name="Watkins K.L."/>
            <person name="Mulligan S."/>
            <person name="Benton J."/>
            <person name="Radune D."/>
            <person name="Fisher D.J."/>
            <person name="Atkins H.S."/>
            <person name="Hiscox T."/>
            <person name="Jost B.H."/>
            <person name="Billington S.J."/>
            <person name="Songer J.G."/>
            <person name="McClane B.A."/>
            <person name="Titball R.W."/>
            <person name="Rood J.I."/>
            <person name="Melville S.B."/>
            <person name="Paulsen I.T."/>
        </authorList>
    </citation>
    <scope>NUCLEOTIDE SEQUENCE [LARGE SCALE GENOMIC DNA]</scope>
    <source>
        <strain evidence="4">ATCC 13124 / DSM 756 / JCM 1290 / NCIMB 6125 / NCTC 8237 / S 107 / Type A</strain>
    </source>
</reference>
<dbReference type="AlphaFoldDB" id="A0A0H2YPA6"/>
<evidence type="ECO:0000256" key="2">
    <source>
        <dbReference type="ARBA" id="ARBA00022679"/>
    </source>
</evidence>
<dbReference type="Pfam" id="PF06325">
    <property type="entry name" value="PrmA"/>
    <property type="match status" value="1"/>
</dbReference>
<protein>
    <submittedName>
        <fullName evidence="3">Ribosomal protein L11 methyltransferase</fullName>
    </submittedName>
</protein>
<dbReference type="PaxDb" id="195103-CPF_2360"/>
<dbReference type="Proteomes" id="UP000001823">
    <property type="component" value="Chromosome"/>
</dbReference>
<dbReference type="KEGG" id="cpf:CPF_2360"/>
<evidence type="ECO:0000256" key="1">
    <source>
        <dbReference type="ARBA" id="ARBA00022603"/>
    </source>
</evidence>
<dbReference type="GO" id="GO:0032259">
    <property type="term" value="P:methylation"/>
    <property type="evidence" value="ECO:0007669"/>
    <property type="project" value="UniProtKB-KW"/>
</dbReference>
<dbReference type="GO" id="GO:0005840">
    <property type="term" value="C:ribosome"/>
    <property type="evidence" value="ECO:0007669"/>
    <property type="project" value="UniProtKB-KW"/>
</dbReference>
<dbReference type="Gene3D" id="3.40.50.150">
    <property type="entry name" value="Vaccinia Virus protein VP39"/>
    <property type="match status" value="1"/>
</dbReference>
<dbReference type="InterPro" id="IPR029063">
    <property type="entry name" value="SAM-dependent_MTases_sf"/>
</dbReference>
<name>A0A0H2YPA6_CLOP1</name>
<evidence type="ECO:0000313" key="4">
    <source>
        <dbReference type="Proteomes" id="UP000001823"/>
    </source>
</evidence>
<keyword evidence="3" id="KW-0689">Ribosomal protein</keyword>
<keyword evidence="4" id="KW-1185">Reference proteome</keyword>
<dbReference type="PANTHER" id="PTHR43648">
    <property type="entry name" value="ELECTRON TRANSFER FLAVOPROTEIN BETA SUBUNIT LYSINE METHYLTRANSFERASE"/>
    <property type="match status" value="1"/>
</dbReference>
<keyword evidence="2" id="KW-0808">Transferase</keyword>
<dbReference type="HOGENOM" id="CLU_049382_0_0_9"/>
<dbReference type="InterPro" id="IPR050078">
    <property type="entry name" value="Ribosomal_L11_MeTrfase_PrmA"/>
</dbReference>
<accession>A0A0H2YPA6</accession>
<sequence>MFIITYKMPKELVDEQIELLQINDIFNVYYESPLDITTDMFGYGYKEKENVIVDLKVAFDGNLEDFENFKSQVSSLLKETPSSIDEVKNEFEEFYIDPIHLNDQWVLCAPTDNFENKKEIFFTPQGAFGTGLHETTQDILKFIVEEDFEGKSLLDLGTGSGILSIAAGVKGASKIVAVDIRDVEDEVLLNASLNELENIEVVVGNVLHEEYKLNEKFDWIFINIGGEETAMFMDFIEEHIEKTGKLLVSGLVEWSFDWVKEKVENKGFKLNKKFQTNEWCTAIFSK</sequence>
<dbReference type="GO" id="GO:0008276">
    <property type="term" value="F:protein methyltransferase activity"/>
    <property type="evidence" value="ECO:0007669"/>
    <property type="project" value="TreeGrafter"/>
</dbReference>
<gene>
    <name evidence="3" type="ordered locus">CPF_2360</name>
</gene>
<proteinExistence type="predicted"/>
<evidence type="ECO:0000313" key="3">
    <source>
        <dbReference type="EMBL" id="ABG82759.1"/>
    </source>
</evidence>
<keyword evidence="1 3" id="KW-0489">Methyltransferase</keyword>
<dbReference type="STRING" id="195103.CPF_2360"/>
<dbReference type="EMBL" id="CP000246">
    <property type="protein sequence ID" value="ABG82759.1"/>
    <property type="molecule type" value="Genomic_DNA"/>
</dbReference>
<dbReference type="CDD" id="cd02440">
    <property type="entry name" value="AdoMet_MTases"/>
    <property type="match status" value="1"/>
</dbReference>
<dbReference type="SUPFAM" id="SSF53335">
    <property type="entry name" value="S-adenosyl-L-methionine-dependent methyltransferases"/>
    <property type="match status" value="1"/>
</dbReference>
<organism evidence="3 4">
    <name type="scientific">Clostridium perfringens (strain ATCC 13124 / DSM 756 / JCM 1290 / NCIMB 6125 / NCTC 8237 / Type A)</name>
    <dbReference type="NCBI Taxonomy" id="195103"/>
    <lineage>
        <taxon>Bacteria</taxon>
        <taxon>Bacillati</taxon>
        <taxon>Bacillota</taxon>
        <taxon>Clostridia</taxon>
        <taxon>Eubacteriales</taxon>
        <taxon>Clostridiaceae</taxon>
        <taxon>Clostridium</taxon>
    </lineage>
</organism>
<dbReference type="RefSeq" id="WP_011591051.1">
    <property type="nucleotide sequence ID" value="NC_008261.1"/>
</dbReference>